<sequence>MGPILVEYRMGEYRMAIFMHSFVEYRMGIFMHGDFLHIWCLHKNPNQVLTNNPDWVLKKNPQVLLVRIRSRFSHFKLRHLSDSLFFRFFGFSGLGFCGYDDGGEGRVGDGGDDERQGGGGVVGQAEAGIGGVTGSEICGGEPSYGIVVATHDWGNRT</sequence>
<evidence type="ECO:0000313" key="1">
    <source>
        <dbReference type="EMBL" id="GKV42703.1"/>
    </source>
</evidence>
<proteinExistence type="predicted"/>
<dbReference type="EMBL" id="BPVZ01000160">
    <property type="protein sequence ID" value="GKV42703.1"/>
    <property type="molecule type" value="Genomic_DNA"/>
</dbReference>
<gene>
    <name evidence="1" type="ORF">SLEP1_g50082</name>
</gene>
<protein>
    <submittedName>
        <fullName evidence="1">Uncharacterized protein</fullName>
    </submittedName>
</protein>
<name>A0AAV5LZS2_9ROSI</name>
<organism evidence="1 2">
    <name type="scientific">Rubroshorea leprosula</name>
    <dbReference type="NCBI Taxonomy" id="152421"/>
    <lineage>
        <taxon>Eukaryota</taxon>
        <taxon>Viridiplantae</taxon>
        <taxon>Streptophyta</taxon>
        <taxon>Embryophyta</taxon>
        <taxon>Tracheophyta</taxon>
        <taxon>Spermatophyta</taxon>
        <taxon>Magnoliopsida</taxon>
        <taxon>eudicotyledons</taxon>
        <taxon>Gunneridae</taxon>
        <taxon>Pentapetalae</taxon>
        <taxon>rosids</taxon>
        <taxon>malvids</taxon>
        <taxon>Malvales</taxon>
        <taxon>Dipterocarpaceae</taxon>
        <taxon>Rubroshorea</taxon>
    </lineage>
</organism>
<evidence type="ECO:0000313" key="2">
    <source>
        <dbReference type="Proteomes" id="UP001054252"/>
    </source>
</evidence>
<comment type="caution">
    <text evidence="1">The sequence shown here is derived from an EMBL/GenBank/DDBJ whole genome shotgun (WGS) entry which is preliminary data.</text>
</comment>
<accession>A0AAV5LZS2</accession>
<keyword evidence="2" id="KW-1185">Reference proteome</keyword>
<reference evidence="1 2" key="1">
    <citation type="journal article" date="2021" name="Commun. Biol.">
        <title>The genome of Shorea leprosula (Dipterocarpaceae) highlights the ecological relevance of drought in aseasonal tropical rainforests.</title>
        <authorList>
            <person name="Ng K.K.S."/>
            <person name="Kobayashi M.J."/>
            <person name="Fawcett J.A."/>
            <person name="Hatakeyama M."/>
            <person name="Paape T."/>
            <person name="Ng C.H."/>
            <person name="Ang C.C."/>
            <person name="Tnah L.H."/>
            <person name="Lee C.T."/>
            <person name="Nishiyama T."/>
            <person name="Sese J."/>
            <person name="O'Brien M.J."/>
            <person name="Copetti D."/>
            <person name="Mohd Noor M.I."/>
            <person name="Ong R.C."/>
            <person name="Putra M."/>
            <person name="Sireger I.Z."/>
            <person name="Indrioko S."/>
            <person name="Kosugi Y."/>
            <person name="Izuno A."/>
            <person name="Isagi Y."/>
            <person name="Lee S.L."/>
            <person name="Shimizu K.K."/>
        </authorList>
    </citation>
    <scope>NUCLEOTIDE SEQUENCE [LARGE SCALE GENOMIC DNA]</scope>
    <source>
        <strain evidence="1">214</strain>
    </source>
</reference>
<dbReference type="AlphaFoldDB" id="A0AAV5LZS2"/>
<dbReference type="Proteomes" id="UP001054252">
    <property type="component" value="Unassembled WGS sequence"/>
</dbReference>